<evidence type="ECO:0000313" key="4">
    <source>
        <dbReference type="Proteomes" id="UP000483035"/>
    </source>
</evidence>
<dbReference type="Proteomes" id="UP000483035">
    <property type="component" value="Unassembled WGS sequence"/>
</dbReference>
<dbReference type="PANTHER" id="PTHR36566:SF1">
    <property type="entry name" value="PYRIDINIUM-3,5-BISTHIOCARBOXYLIC ACID MONONUCLEOTIDE NICKEL INSERTION PROTEIN"/>
    <property type="match status" value="1"/>
</dbReference>
<name>A0A6L9U927_9HYPH</name>
<organism evidence="3 4">
    <name type="scientific">Rhizobium lusitanum</name>
    <dbReference type="NCBI Taxonomy" id="293958"/>
    <lineage>
        <taxon>Bacteria</taxon>
        <taxon>Pseudomonadati</taxon>
        <taxon>Pseudomonadota</taxon>
        <taxon>Alphaproteobacteria</taxon>
        <taxon>Hyphomicrobiales</taxon>
        <taxon>Rhizobiaceae</taxon>
        <taxon>Rhizobium/Agrobacterium group</taxon>
        <taxon>Rhizobium</taxon>
    </lineage>
</organism>
<dbReference type="Gene3D" id="3.30.70.1380">
    <property type="entry name" value="Transcriptional regulatory protein pf0864 domain like"/>
    <property type="match status" value="1"/>
</dbReference>
<dbReference type="PANTHER" id="PTHR36566">
    <property type="entry name" value="NICKEL INSERTION PROTEIN-RELATED"/>
    <property type="match status" value="1"/>
</dbReference>
<evidence type="ECO:0000256" key="2">
    <source>
        <dbReference type="SAM" id="MobiDB-lite"/>
    </source>
</evidence>
<dbReference type="RefSeq" id="WP_163989870.1">
    <property type="nucleotide sequence ID" value="NZ_WUEY01000012.1"/>
</dbReference>
<feature type="compositionally biased region" description="Basic and acidic residues" evidence="2">
    <location>
        <begin position="76"/>
        <end position="91"/>
    </location>
</feature>
<sequence length="434" mass="46727">MLELHLDPVGGIAGDMFAAAMLDLRPELEAPLRAALALCPLIEDVRVRVVTHNDGVLTGRRFIVERPSGHAGQDIGLHDHGDHDHSNEGHGHVHAHRHAEEHHDPDAGHHHHHVDWRLISDALSASALDPETIRHALGIFSLLAEAEARVHGKSVNDVQFHEVGAWDSIADIVAAGWLVQALGALRWTVGAIPLGSGRIRSAHGLLAIPAPATTLLLEGFATLDDGIAGERVTPTGAAILRYLCDRGTAHAMPRRLIGSAHGFGTRRLARVSNCLRVLAFDNQTRAMAEQDHIAVLECEIDDQTGEDLAQAVERLRAHPAVLDVVQVPVFGKKGRMMTHVRVLVSPNAVDAVLALAFDETTTIGIRHSIVQRTKLGRTSGTMVVDGRTVAVKQVERPSGPTTKVEADDIADIAGNAGRSRFRLLADAQLAVRSR</sequence>
<reference evidence="3 4" key="1">
    <citation type="submission" date="2019-12" db="EMBL/GenBank/DDBJ databases">
        <title>Rhizobium genotypes associated with high levels of biological nitrogen fixation by grain legumes in a temperate-maritime cropping system.</title>
        <authorList>
            <person name="Maluk M."/>
            <person name="Francesc Ferrando Molina F."/>
            <person name="Lopez Del Egido L."/>
            <person name="Lafos M."/>
            <person name="Langarica-Fuentes A."/>
            <person name="Gebre Yohannes G."/>
            <person name="Young M.W."/>
            <person name="Martin P."/>
            <person name="Gantlett R."/>
            <person name="Kenicer G."/>
            <person name="Hawes C."/>
            <person name="Begg G.S."/>
            <person name="Quilliam R.S."/>
            <person name="Squire G.R."/>
            <person name="Poole P.S."/>
            <person name="Young P.W."/>
            <person name="Iannetta P.M."/>
            <person name="James E.K."/>
        </authorList>
    </citation>
    <scope>NUCLEOTIDE SEQUENCE [LARGE SCALE GENOMIC DNA]</scope>
    <source>
        <strain evidence="3 4">JHI1118</strain>
    </source>
</reference>
<evidence type="ECO:0000313" key="3">
    <source>
        <dbReference type="EMBL" id="NEI72455.1"/>
    </source>
</evidence>
<gene>
    <name evidence="3" type="ORF">GR212_23020</name>
</gene>
<keyword evidence="1" id="KW-0533">Nickel</keyword>
<proteinExistence type="predicted"/>
<dbReference type="EMBL" id="WUEY01000012">
    <property type="protein sequence ID" value="NEI72455.1"/>
    <property type="molecule type" value="Genomic_DNA"/>
</dbReference>
<dbReference type="InterPro" id="IPR002822">
    <property type="entry name" value="Ni_insertion"/>
</dbReference>
<comment type="caution">
    <text evidence="3">The sequence shown here is derived from an EMBL/GenBank/DDBJ whole genome shotgun (WGS) entry which is preliminary data.</text>
</comment>
<dbReference type="AlphaFoldDB" id="A0A6L9U927"/>
<protein>
    <submittedName>
        <fullName evidence="3">DUF111 family protein</fullName>
    </submittedName>
</protein>
<accession>A0A6L9U927</accession>
<dbReference type="Pfam" id="PF01969">
    <property type="entry name" value="Ni_insertion"/>
    <property type="match status" value="1"/>
</dbReference>
<evidence type="ECO:0000256" key="1">
    <source>
        <dbReference type="ARBA" id="ARBA00022596"/>
    </source>
</evidence>
<feature type="region of interest" description="Disordered" evidence="2">
    <location>
        <begin position="72"/>
        <end position="91"/>
    </location>
</feature>